<dbReference type="InterPro" id="IPR057666">
    <property type="entry name" value="DrpA_SLOG"/>
</dbReference>
<dbReference type="Pfam" id="PF02481">
    <property type="entry name" value="DNA_processg_A"/>
    <property type="match status" value="1"/>
</dbReference>
<keyword evidence="4" id="KW-1185">Reference proteome</keyword>
<dbReference type="Proteomes" id="UP000282196">
    <property type="component" value="Unassembled WGS sequence"/>
</dbReference>
<dbReference type="NCBIfam" id="TIGR00732">
    <property type="entry name" value="dprA"/>
    <property type="match status" value="1"/>
</dbReference>
<evidence type="ECO:0000259" key="2">
    <source>
        <dbReference type="Pfam" id="PF02481"/>
    </source>
</evidence>
<protein>
    <submittedName>
        <fullName evidence="3">DNA protecting protein DprA</fullName>
    </submittedName>
</protein>
<organism evidence="3 4">
    <name type="scientific">Candidatus Termititenax dinenymphae</name>
    <dbReference type="NCBI Taxonomy" id="2218523"/>
    <lineage>
        <taxon>Bacteria</taxon>
        <taxon>Bacillati</taxon>
        <taxon>Candidatus Margulisiibacteriota</taxon>
        <taxon>Candidatus Termititenacia</taxon>
        <taxon>Candidatus Termititenacales</taxon>
        <taxon>Candidatus Termititenacaceae</taxon>
        <taxon>Candidatus Termititenax</taxon>
    </lineage>
</organism>
<evidence type="ECO:0000256" key="1">
    <source>
        <dbReference type="ARBA" id="ARBA00006525"/>
    </source>
</evidence>
<evidence type="ECO:0000313" key="3">
    <source>
        <dbReference type="EMBL" id="GBR77440.1"/>
    </source>
</evidence>
<proteinExistence type="inferred from homology"/>
<accession>A0A388TKT9</accession>
<dbReference type="AlphaFoldDB" id="A0A388TKT9"/>
<dbReference type="PANTHER" id="PTHR43022:SF1">
    <property type="entry name" value="PROTEIN SMF"/>
    <property type="match status" value="1"/>
</dbReference>
<sequence>MSSTKGQIMSVLLGFSLFSDFSFVRLQFLLRRYAPEQCWSSFTAQDLRQMRFSPQRSAEILETRNKFDPEKFQEKLTADGITTIDYFEPEYPALLKEIFDPPLVLYKKGVLNLQNCSGIAVVGTRYPTDYGRTAAAQIIRTLNIGPLISGMARGIDTIAHQTALDLGLPTIAVLGTGVEQCYPAENKNIYARLSKEGALLSEYPPGSHPDKWRFPRRNRIITGLSKATLVIEGMLTSGALISGKAALEQNRDVYALPGRLGEPAAEGTNWLIAQGAKPIYNLERLTQELGGQQELHFAKPTYTLTDDESKIYNEIPAEGAVSMDALLEKFDVSFLSKTLLQMEIKGIISILPGKKILRI</sequence>
<dbReference type="GO" id="GO:0009294">
    <property type="term" value="P:DNA-mediated transformation"/>
    <property type="evidence" value="ECO:0007669"/>
    <property type="project" value="InterPro"/>
</dbReference>
<dbReference type="InterPro" id="IPR003488">
    <property type="entry name" value="DprA"/>
</dbReference>
<dbReference type="EMBL" id="BGZP01000002">
    <property type="protein sequence ID" value="GBR77440.1"/>
    <property type="molecule type" value="Genomic_DNA"/>
</dbReference>
<dbReference type="PANTHER" id="PTHR43022">
    <property type="entry name" value="PROTEIN SMF"/>
    <property type="match status" value="1"/>
</dbReference>
<name>A0A388TKT9_9BACT</name>
<comment type="caution">
    <text evidence="3">The sequence shown here is derived from an EMBL/GenBank/DDBJ whole genome shotgun (WGS) entry which is preliminary data.</text>
</comment>
<dbReference type="Gene3D" id="3.40.50.450">
    <property type="match status" value="1"/>
</dbReference>
<gene>
    <name evidence="3" type="primary">dprA</name>
    <name evidence="3" type="ORF">RDn1_099</name>
</gene>
<evidence type="ECO:0000313" key="4">
    <source>
        <dbReference type="Proteomes" id="UP000282196"/>
    </source>
</evidence>
<feature type="domain" description="Smf/DprA SLOG" evidence="2">
    <location>
        <begin position="84"/>
        <end position="289"/>
    </location>
</feature>
<reference evidence="3 4" key="1">
    <citation type="journal article" date="2019" name="ISME J.">
        <title>Genome analyses of uncultured TG2/ZB3 bacteria in 'Margulisbacteria' specifically attached to ectosymbiotic spirochetes of protists in the termite gut.</title>
        <authorList>
            <person name="Utami Y.D."/>
            <person name="Kuwahara H."/>
            <person name="Igai K."/>
            <person name="Murakami T."/>
            <person name="Sugaya K."/>
            <person name="Morikawa T."/>
            <person name="Nagura Y."/>
            <person name="Yuki M."/>
            <person name="Deevong P."/>
            <person name="Inoue T."/>
            <person name="Kihara K."/>
            <person name="Lo N."/>
            <person name="Yamada A."/>
            <person name="Ohkuma M."/>
            <person name="Hongoh Y."/>
        </authorList>
    </citation>
    <scope>NUCLEOTIDE SEQUENCE [LARGE SCALE GENOMIC DNA]</scope>
    <source>
        <strain evidence="3">RsDinE6-01</strain>
    </source>
</reference>
<comment type="similarity">
    <text evidence="1">Belongs to the DprA/Smf family.</text>
</comment>
<dbReference type="SUPFAM" id="SSF102405">
    <property type="entry name" value="MCP/YpsA-like"/>
    <property type="match status" value="1"/>
</dbReference>